<evidence type="ECO:0000256" key="1">
    <source>
        <dbReference type="ARBA" id="ARBA00023125"/>
    </source>
</evidence>
<evidence type="ECO:0000313" key="4">
    <source>
        <dbReference type="EMBL" id="MFI7439851.1"/>
    </source>
</evidence>
<protein>
    <submittedName>
        <fullName evidence="4">Helix-turn-helix domain-containing protein</fullName>
    </submittedName>
</protein>
<keyword evidence="1 2" id="KW-0238">DNA-binding</keyword>
<dbReference type="SUPFAM" id="SSF46689">
    <property type="entry name" value="Homeodomain-like"/>
    <property type="match status" value="1"/>
</dbReference>
<feature type="DNA-binding region" description="H-T-H motif" evidence="2">
    <location>
        <begin position="32"/>
        <end position="51"/>
    </location>
</feature>
<gene>
    <name evidence="4" type="ORF">ACIBP5_07830</name>
</gene>
<keyword evidence="5" id="KW-1185">Reference proteome</keyword>
<sequence>MGVRKARAAETEAALKDAARRLFAERGYLNTKIGDITAAAGRATGSFYDHFAGKEELLQALRADMEAQADTEIATAAHATAAHAAATDADHAVGQAVGRAANHAADHAAGHDLTDPAQLREHLAVAWHVFRDHLPVMVALMQSSMAAPPRSGDLWRRLEDETGILRDHLEDLRERGHPLPGDPRLVAAAMGAMLSTLGYAVLTAGEHRPGFSDEEVVDTLTALLLHGLAGPPPGAAAGA</sequence>
<organism evidence="4 5">
    <name type="scientific">Nonomuraea indica</name>
    <dbReference type="NCBI Taxonomy" id="1581193"/>
    <lineage>
        <taxon>Bacteria</taxon>
        <taxon>Bacillati</taxon>
        <taxon>Actinomycetota</taxon>
        <taxon>Actinomycetes</taxon>
        <taxon>Streptosporangiales</taxon>
        <taxon>Streptosporangiaceae</taxon>
        <taxon>Nonomuraea</taxon>
    </lineage>
</organism>
<dbReference type="InterPro" id="IPR001647">
    <property type="entry name" value="HTH_TetR"/>
</dbReference>
<dbReference type="SUPFAM" id="SSF48498">
    <property type="entry name" value="Tetracyclin repressor-like, C-terminal domain"/>
    <property type="match status" value="1"/>
</dbReference>
<dbReference type="Proteomes" id="UP001612928">
    <property type="component" value="Unassembled WGS sequence"/>
</dbReference>
<evidence type="ECO:0000313" key="5">
    <source>
        <dbReference type="Proteomes" id="UP001612928"/>
    </source>
</evidence>
<accession>A0ABW7ZZ86</accession>
<dbReference type="Gene3D" id="1.10.357.10">
    <property type="entry name" value="Tetracycline Repressor, domain 2"/>
    <property type="match status" value="1"/>
</dbReference>
<dbReference type="PRINTS" id="PR00455">
    <property type="entry name" value="HTHTETR"/>
</dbReference>
<dbReference type="InterPro" id="IPR009057">
    <property type="entry name" value="Homeodomain-like_sf"/>
</dbReference>
<dbReference type="PROSITE" id="PS50977">
    <property type="entry name" value="HTH_TETR_2"/>
    <property type="match status" value="1"/>
</dbReference>
<evidence type="ECO:0000259" key="3">
    <source>
        <dbReference type="PROSITE" id="PS50977"/>
    </source>
</evidence>
<dbReference type="Pfam" id="PF00440">
    <property type="entry name" value="TetR_N"/>
    <property type="match status" value="1"/>
</dbReference>
<dbReference type="EMBL" id="JBITMB010000002">
    <property type="protein sequence ID" value="MFI7439851.1"/>
    <property type="molecule type" value="Genomic_DNA"/>
</dbReference>
<dbReference type="PANTHER" id="PTHR43479:SF11">
    <property type="entry name" value="ACREF_ENVCD OPERON REPRESSOR-RELATED"/>
    <property type="match status" value="1"/>
</dbReference>
<reference evidence="4 5" key="1">
    <citation type="submission" date="2024-10" db="EMBL/GenBank/DDBJ databases">
        <title>The Natural Products Discovery Center: Release of the First 8490 Sequenced Strains for Exploring Actinobacteria Biosynthetic Diversity.</title>
        <authorList>
            <person name="Kalkreuter E."/>
            <person name="Kautsar S.A."/>
            <person name="Yang D."/>
            <person name="Bader C.D."/>
            <person name="Teijaro C.N."/>
            <person name="Fluegel L."/>
            <person name="Davis C.M."/>
            <person name="Simpson J.R."/>
            <person name="Lauterbach L."/>
            <person name="Steele A.D."/>
            <person name="Gui C."/>
            <person name="Meng S."/>
            <person name="Li G."/>
            <person name="Viehrig K."/>
            <person name="Ye F."/>
            <person name="Su P."/>
            <person name="Kiefer A.F."/>
            <person name="Nichols A."/>
            <person name="Cepeda A.J."/>
            <person name="Yan W."/>
            <person name="Fan B."/>
            <person name="Jiang Y."/>
            <person name="Adhikari A."/>
            <person name="Zheng C.-J."/>
            <person name="Schuster L."/>
            <person name="Cowan T.M."/>
            <person name="Smanski M.J."/>
            <person name="Chevrette M.G."/>
            <person name="De Carvalho L.P.S."/>
            <person name="Shen B."/>
        </authorList>
    </citation>
    <scope>NUCLEOTIDE SEQUENCE [LARGE SCALE GENOMIC DNA]</scope>
    <source>
        <strain evidence="4 5">NPDC049503</strain>
    </source>
</reference>
<dbReference type="InterPro" id="IPR036271">
    <property type="entry name" value="Tet_transcr_reg_TetR-rel_C_sf"/>
</dbReference>
<dbReference type="InterPro" id="IPR050624">
    <property type="entry name" value="HTH-type_Tx_Regulator"/>
</dbReference>
<feature type="domain" description="HTH tetR-type" evidence="3">
    <location>
        <begin position="9"/>
        <end position="69"/>
    </location>
</feature>
<proteinExistence type="predicted"/>
<evidence type="ECO:0000256" key="2">
    <source>
        <dbReference type="PROSITE-ProRule" id="PRU00335"/>
    </source>
</evidence>
<name>A0ABW7ZZ86_9ACTN</name>
<dbReference type="RefSeq" id="WP_397019528.1">
    <property type="nucleotide sequence ID" value="NZ_JBITMB010000002.1"/>
</dbReference>
<comment type="caution">
    <text evidence="4">The sequence shown here is derived from an EMBL/GenBank/DDBJ whole genome shotgun (WGS) entry which is preliminary data.</text>
</comment>
<dbReference type="Gene3D" id="1.10.10.60">
    <property type="entry name" value="Homeodomain-like"/>
    <property type="match status" value="1"/>
</dbReference>
<dbReference type="PANTHER" id="PTHR43479">
    <property type="entry name" value="ACREF/ENVCD OPERON REPRESSOR-RELATED"/>
    <property type="match status" value="1"/>
</dbReference>